<comment type="caution">
    <text evidence="1">The sequence shown here is derived from an EMBL/GenBank/DDBJ whole genome shotgun (WGS) entry which is preliminary data.</text>
</comment>
<sequence length="98" mass="11058">YPSTKVVGVDISPYQPTTIKPKNFEFVMANVEERLPFDDNTFDFVFQRYLVFGLSKEKWPQVINELVRVLKPGGLLELCEPSLFCFDAGPATKRIGGG</sequence>
<feature type="non-terminal residue" evidence="1">
    <location>
        <position position="98"/>
    </location>
</feature>
<feature type="non-terminal residue" evidence="1">
    <location>
        <position position="1"/>
    </location>
</feature>
<dbReference type="EMBL" id="CAJVQC010145985">
    <property type="protein sequence ID" value="CAG8845284.1"/>
    <property type="molecule type" value="Genomic_DNA"/>
</dbReference>
<dbReference type="Proteomes" id="UP000789920">
    <property type="component" value="Unassembled WGS sequence"/>
</dbReference>
<evidence type="ECO:0000313" key="2">
    <source>
        <dbReference type="Proteomes" id="UP000789920"/>
    </source>
</evidence>
<protein>
    <submittedName>
        <fullName evidence="1">5950_t:CDS:1</fullName>
    </submittedName>
</protein>
<organism evidence="1 2">
    <name type="scientific">Racocetra persica</name>
    <dbReference type="NCBI Taxonomy" id="160502"/>
    <lineage>
        <taxon>Eukaryota</taxon>
        <taxon>Fungi</taxon>
        <taxon>Fungi incertae sedis</taxon>
        <taxon>Mucoromycota</taxon>
        <taxon>Glomeromycotina</taxon>
        <taxon>Glomeromycetes</taxon>
        <taxon>Diversisporales</taxon>
        <taxon>Gigasporaceae</taxon>
        <taxon>Racocetra</taxon>
    </lineage>
</organism>
<gene>
    <name evidence="1" type="ORF">RPERSI_LOCUS33597</name>
</gene>
<accession>A0ACA9SP58</accession>
<evidence type="ECO:0000313" key="1">
    <source>
        <dbReference type="EMBL" id="CAG8845284.1"/>
    </source>
</evidence>
<reference evidence="1" key="1">
    <citation type="submission" date="2021-06" db="EMBL/GenBank/DDBJ databases">
        <authorList>
            <person name="Kallberg Y."/>
            <person name="Tangrot J."/>
            <person name="Rosling A."/>
        </authorList>
    </citation>
    <scope>NUCLEOTIDE SEQUENCE</scope>
    <source>
        <strain evidence="1">MA461A</strain>
    </source>
</reference>
<keyword evidence="2" id="KW-1185">Reference proteome</keyword>
<proteinExistence type="predicted"/>
<name>A0ACA9SP58_9GLOM</name>